<dbReference type="EMBL" id="JADQDF010000001">
    <property type="protein sequence ID" value="MBW0129149.1"/>
    <property type="molecule type" value="Genomic_DNA"/>
</dbReference>
<organism evidence="1 2">
    <name type="scientific">Pseudonocardia oceani</name>
    <dbReference type="NCBI Taxonomy" id="2792013"/>
    <lineage>
        <taxon>Bacteria</taxon>
        <taxon>Bacillati</taxon>
        <taxon>Actinomycetota</taxon>
        <taxon>Actinomycetes</taxon>
        <taxon>Pseudonocardiales</taxon>
        <taxon>Pseudonocardiaceae</taxon>
        <taxon>Pseudonocardia</taxon>
    </lineage>
</organism>
<dbReference type="InterPro" id="IPR058532">
    <property type="entry name" value="YjbR/MT2646/Rv2570-like"/>
</dbReference>
<dbReference type="Proteomes" id="UP000694300">
    <property type="component" value="Unassembled WGS sequence"/>
</dbReference>
<gene>
    <name evidence="1" type="ORF">I4I82_15890</name>
</gene>
<dbReference type="GO" id="GO:0003677">
    <property type="term" value="F:DNA binding"/>
    <property type="evidence" value="ECO:0007669"/>
    <property type="project" value="UniProtKB-KW"/>
</dbReference>
<evidence type="ECO:0000313" key="2">
    <source>
        <dbReference type="Proteomes" id="UP000694300"/>
    </source>
</evidence>
<proteinExistence type="predicted"/>
<keyword evidence="2" id="KW-1185">Reference proteome</keyword>
<dbReference type="Pfam" id="PF04237">
    <property type="entry name" value="YjbR"/>
    <property type="match status" value="1"/>
</dbReference>
<accession>A0ABS6UBA9</accession>
<protein>
    <submittedName>
        <fullName evidence="1">MmcQ/YjbR family DNA-binding protein</fullName>
    </submittedName>
</protein>
<evidence type="ECO:0000313" key="1">
    <source>
        <dbReference type="EMBL" id="MBW0129149.1"/>
    </source>
</evidence>
<name>A0ABS6UBA9_9PSEU</name>
<keyword evidence="1" id="KW-0238">DNA-binding</keyword>
<reference evidence="1 2" key="1">
    <citation type="submission" date="2020-11" db="EMBL/GenBank/DDBJ databases">
        <title>Pseudonocardia abyssalis sp. nov. and Pseudonocardia oceani sp. nov., description and phylogenomic analysis of two novel actinomycetes isolated from the deep Southern Ocean.</title>
        <authorList>
            <person name="Parra J."/>
        </authorList>
    </citation>
    <scope>NUCLEOTIDE SEQUENCE [LARGE SCALE GENOMIC DNA]</scope>
    <source>
        <strain evidence="2">KRD185</strain>
    </source>
</reference>
<comment type="caution">
    <text evidence="1">The sequence shown here is derived from an EMBL/GenBank/DDBJ whole genome shotgun (WGS) entry which is preliminary data.</text>
</comment>
<sequence>MPDWDDVVRIGSGLAGVEESTWYRTPALKVRGKGFVRLRTEDDGLLVVLCSTQEKEALLASGDAAFSTTPHYDGHGSVLVDLDRVDAAQLAELVEEAWRIKAPAALRT</sequence>
<dbReference type="RefSeq" id="WP_218592063.1">
    <property type="nucleotide sequence ID" value="NZ_JADQDE010000133.1"/>
</dbReference>